<evidence type="ECO:0000256" key="1">
    <source>
        <dbReference type="SAM" id="Phobius"/>
    </source>
</evidence>
<dbReference type="GO" id="GO:0008381">
    <property type="term" value="F:mechanosensitive monoatomic ion channel activity"/>
    <property type="evidence" value="ECO:0007669"/>
    <property type="project" value="UniProtKB-ARBA"/>
</dbReference>
<dbReference type="AlphaFoldDB" id="A0A225NEU3"/>
<dbReference type="Gene3D" id="1.10.287.1260">
    <property type="match status" value="1"/>
</dbReference>
<organism evidence="3 4">
    <name type="scientific">Marinibacterium profundimaris</name>
    <dbReference type="NCBI Taxonomy" id="1679460"/>
    <lineage>
        <taxon>Bacteria</taxon>
        <taxon>Pseudomonadati</taxon>
        <taxon>Pseudomonadota</taxon>
        <taxon>Alphaproteobacteria</taxon>
        <taxon>Rhodobacterales</taxon>
        <taxon>Paracoccaceae</taxon>
        <taxon>Marinibacterium</taxon>
    </lineage>
</organism>
<dbReference type="Proteomes" id="UP000215377">
    <property type="component" value="Unassembled WGS sequence"/>
</dbReference>
<gene>
    <name evidence="3" type="ORF">ATO3_19880</name>
</gene>
<reference evidence="3 4" key="1">
    <citation type="submission" date="2013-04" db="EMBL/GenBank/DDBJ databases">
        <title>Oceanicola sp. 22II1-22F33 Genome Sequencing.</title>
        <authorList>
            <person name="Lai Q."/>
            <person name="Li G."/>
            <person name="Shao Z."/>
        </authorList>
    </citation>
    <scope>NUCLEOTIDE SEQUENCE [LARGE SCALE GENOMIC DNA]</scope>
    <source>
        <strain evidence="3 4">22II1-22F33</strain>
    </source>
</reference>
<name>A0A225NEU3_9RHOB</name>
<feature type="transmembrane region" description="Helical" evidence="1">
    <location>
        <begin position="320"/>
        <end position="341"/>
    </location>
</feature>
<dbReference type="PANTHER" id="PTHR30566">
    <property type="entry name" value="YNAI-RELATED MECHANOSENSITIVE ION CHANNEL"/>
    <property type="match status" value="1"/>
</dbReference>
<evidence type="ECO:0000259" key="2">
    <source>
        <dbReference type="Pfam" id="PF00924"/>
    </source>
</evidence>
<keyword evidence="1" id="KW-0472">Membrane</keyword>
<dbReference type="Pfam" id="PF00924">
    <property type="entry name" value="MS_channel_2nd"/>
    <property type="match status" value="1"/>
</dbReference>
<dbReference type="SUPFAM" id="SSF50182">
    <property type="entry name" value="Sm-like ribonucleoproteins"/>
    <property type="match status" value="1"/>
</dbReference>
<evidence type="ECO:0000313" key="3">
    <source>
        <dbReference type="EMBL" id="OWU70605.1"/>
    </source>
</evidence>
<dbReference type="InterPro" id="IPR010920">
    <property type="entry name" value="LSM_dom_sf"/>
</dbReference>
<proteinExistence type="predicted"/>
<evidence type="ECO:0000313" key="4">
    <source>
        <dbReference type="Proteomes" id="UP000215377"/>
    </source>
</evidence>
<dbReference type="EMBL" id="AQQR01000011">
    <property type="protein sequence ID" value="OWU70605.1"/>
    <property type="molecule type" value="Genomic_DNA"/>
</dbReference>
<dbReference type="PANTHER" id="PTHR30566:SF5">
    <property type="entry name" value="MECHANOSENSITIVE ION CHANNEL PROTEIN 1, MITOCHONDRIAL-RELATED"/>
    <property type="match status" value="1"/>
</dbReference>
<sequence length="543" mass="59413">MTLALLCAALPVTAQEDGTWFATDTLNGGLGEVPAWLDRSSPQGTIESFQAAIFKGDYDAAAHLLDLSDVPETQQAVAGPELAGMLNTVLSRKVIIDWNGLSDRPDGVPAHAATPEDRKPNRSVMLWTIDLPDRPVPMRLSRVKPADGDPVWVFSRQTVRNLPAMEEMHGPSQLEQHLPDPLRQRAIWGLFWWEIMALPIVVILAIAIGMLVHRILSRLAGRARGSLSTAVIRSVRVPAVLIAVSGLAWACSTWLFVFSGPIDVVLSPLIATGVVAAIFILLMNTVDEILDRILNFDDFDLSAIGPELEERRSLATKVAAARRTALVIVFLIGTGVVLSSAGLFRTIGVSILASAGVLTLILGFAARNVLANIMSSLQISVNQSARIGDMVMFRDRLCTVERVNFTYVQLRIWTGERLVVPVTTFTDEVFENWMMGSPEAIRTIEMTLTPEADVSALREAFTKILDRGREQGWTLGELDQAGVQVTSVDLFGKHVMFKVPTTDPNSAWDIVCNVREDLIDEIVRIQSRDGIRFFPAPPPAEAG</sequence>
<keyword evidence="1" id="KW-1133">Transmembrane helix</keyword>
<feature type="transmembrane region" description="Helical" evidence="1">
    <location>
        <begin position="190"/>
        <end position="216"/>
    </location>
</feature>
<accession>A0A225NEU3</accession>
<dbReference type="InterPro" id="IPR006685">
    <property type="entry name" value="MscS_channel_2nd"/>
</dbReference>
<feature type="transmembrane region" description="Helical" evidence="1">
    <location>
        <begin position="264"/>
        <end position="283"/>
    </location>
</feature>
<feature type="transmembrane region" description="Helical" evidence="1">
    <location>
        <begin position="237"/>
        <end position="258"/>
    </location>
</feature>
<protein>
    <recommendedName>
        <fullName evidence="2">Mechanosensitive ion channel MscS domain-containing protein</fullName>
    </recommendedName>
</protein>
<comment type="caution">
    <text evidence="3">The sequence shown here is derived from an EMBL/GenBank/DDBJ whole genome shotgun (WGS) entry which is preliminary data.</text>
</comment>
<keyword evidence="4" id="KW-1185">Reference proteome</keyword>
<dbReference type="GO" id="GO:0016020">
    <property type="term" value="C:membrane"/>
    <property type="evidence" value="ECO:0007669"/>
    <property type="project" value="InterPro"/>
</dbReference>
<feature type="transmembrane region" description="Helical" evidence="1">
    <location>
        <begin position="347"/>
        <end position="366"/>
    </location>
</feature>
<keyword evidence="1" id="KW-0812">Transmembrane</keyword>
<feature type="domain" description="Mechanosensitive ion channel MscS" evidence="2">
    <location>
        <begin position="368"/>
        <end position="433"/>
    </location>
</feature>